<dbReference type="Gene3D" id="1.10.287.650">
    <property type="entry name" value="L27 domain"/>
    <property type="match status" value="1"/>
</dbReference>
<dbReference type="SUPFAM" id="SSF101288">
    <property type="entry name" value="L27 domain"/>
    <property type="match status" value="1"/>
</dbReference>
<accession>A0A815LVB8</accession>
<dbReference type="PROSITE" id="PS51022">
    <property type="entry name" value="L27"/>
    <property type="match status" value="1"/>
</dbReference>
<dbReference type="SMART" id="SM00228">
    <property type="entry name" value="PDZ"/>
    <property type="match status" value="2"/>
</dbReference>
<evidence type="ECO:0000259" key="3">
    <source>
        <dbReference type="PROSITE" id="PS51022"/>
    </source>
</evidence>
<feature type="domain" description="PDZ" evidence="2">
    <location>
        <begin position="104"/>
        <end position="166"/>
    </location>
</feature>
<dbReference type="PANTHER" id="PTHR19964:SF92">
    <property type="entry name" value="PATJ HOMOLOG"/>
    <property type="match status" value="1"/>
</dbReference>
<dbReference type="CDD" id="cd06667">
    <property type="entry name" value="PDZ2_MUPP1-like"/>
    <property type="match status" value="1"/>
</dbReference>
<organism evidence="4">
    <name type="scientific">Adineta ricciae</name>
    <name type="common">Rotifer</name>
    <dbReference type="NCBI Taxonomy" id="249248"/>
    <lineage>
        <taxon>Eukaryota</taxon>
        <taxon>Metazoa</taxon>
        <taxon>Spiralia</taxon>
        <taxon>Gnathifera</taxon>
        <taxon>Rotifera</taxon>
        <taxon>Eurotatoria</taxon>
        <taxon>Bdelloidea</taxon>
        <taxon>Adinetida</taxon>
        <taxon>Adinetidae</taxon>
        <taxon>Adineta</taxon>
    </lineage>
</organism>
<dbReference type="Pfam" id="PF00595">
    <property type="entry name" value="PDZ"/>
    <property type="match status" value="2"/>
</dbReference>
<comment type="caution">
    <text evidence="4">The sequence shown here is derived from an EMBL/GenBank/DDBJ whole genome shotgun (WGS) entry which is preliminary data.</text>
</comment>
<dbReference type="Proteomes" id="UP000663852">
    <property type="component" value="Unassembled WGS sequence"/>
</dbReference>
<feature type="domain" description="PDZ" evidence="2">
    <location>
        <begin position="236"/>
        <end position="316"/>
    </location>
</feature>
<dbReference type="PROSITE" id="PS50106">
    <property type="entry name" value="PDZ"/>
    <property type="match status" value="2"/>
</dbReference>
<evidence type="ECO:0000259" key="2">
    <source>
        <dbReference type="PROSITE" id="PS50106"/>
    </source>
</evidence>
<dbReference type="Gene3D" id="2.30.42.10">
    <property type="match status" value="2"/>
</dbReference>
<dbReference type="InterPro" id="IPR051342">
    <property type="entry name" value="PDZ_scaffold"/>
</dbReference>
<evidence type="ECO:0000256" key="1">
    <source>
        <dbReference type="ARBA" id="ARBA00022553"/>
    </source>
</evidence>
<evidence type="ECO:0000313" key="4">
    <source>
        <dbReference type="EMBL" id="CAF1413691.1"/>
    </source>
</evidence>
<protein>
    <submittedName>
        <fullName evidence="4">Uncharacterized protein</fullName>
    </submittedName>
</protein>
<reference evidence="4" key="1">
    <citation type="submission" date="2021-02" db="EMBL/GenBank/DDBJ databases">
        <authorList>
            <person name="Nowell W R."/>
        </authorList>
    </citation>
    <scope>NUCLEOTIDE SEQUENCE</scope>
</reference>
<dbReference type="EMBL" id="CAJNOJ010000353">
    <property type="protein sequence ID" value="CAF1413691.1"/>
    <property type="molecule type" value="Genomic_DNA"/>
</dbReference>
<dbReference type="InterPro" id="IPR001478">
    <property type="entry name" value="PDZ"/>
</dbReference>
<dbReference type="AlphaFoldDB" id="A0A815LVB8"/>
<dbReference type="SUPFAM" id="SSF50156">
    <property type="entry name" value="PDZ domain-like"/>
    <property type="match status" value="2"/>
</dbReference>
<proteinExistence type="predicted"/>
<dbReference type="OrthoDB" id="6022242at2759"/>
<dbReference type="InterPro" id="IPR036034">
    <property type="entry name" value="PDZ_sf"/>
</dbReference>
<keyword evidence="1" id="KW-0597">Phosphoprotein</keyword>
<name>A0A815LVB8_ADIRI</name>
<dbReference type="InterPro" id="IPR036892">
    <property type="entry name" value="L27_dom_sf"/>
</dbReference>
<dbReference type="InterPro" id="IPR004172">
    <property type="entry name" value="L27_dom"/>
</dbReference>
<dbReference type="PANTHER" id="PTHR19964">
    <property type="entry name" value="MULTIPLE PDZ DOMAIN PROTEIN"/>
    <property type="match status" value="1"/>
</dbReference>
<gene>
    <name evidence="4" type="ORF">EDS130_LOCUS36925</name>
</gene>
<feature type="domain" description="L27" evidence="3">
    <location>
        <begin position="1"/>
        <end position="59"/>
    </location>
</feature>
<sequence>MAQLCEASTILKRLSERLCQYSDCQQPDIESLKQIVDSPLFRTLYNLQDSFQQLKIELDKGNPTIRNCLFDFDIEGHLNYLNKKITSQNIKNNKRLANDNIVRKVVLNKQTSSDSLGFSIIGRKHRLFGINGIFTQNIQANSLADLNGQLRVGDQIVCINDTYLNSQDTALVSRAQQLLTDPAHLSIELVVISPAADYPHAAVSTSANDGHSCVPTPSTPAHVDMVLNTLWTQIEVVELSNDGSGLGFGITGNKSTGVVVKAIVPGSTVDKDGRIRTGDHIFQINHVSVRGMSSEQVASILRQSSQQVRLVVARSVREPTSTETAMNTPPLMSQRASLTSETLNRTTNLSDSLSTRPSLGTISDNDGILNSSPNKVLLRTERLLENNYNFEKLLENLREQVGDDNFFFHFFLHILLTL</sequence>